<dbReference type="Pfam" id="PF09073">
    <property type="entry name" value="BUD22"/>
    <property type="match status" value="1"/>
</dbReference>
<sequence>MAEVAPQPAEASKKRKRTGKQREEAKRLAIQAKLDAVTSQADDTKEVNDEATTATEIPSADIAEPPAPSVDLDKLTSRVPTALKHLHPTFKQARTFETRRLIKKIRFLRSKSASSTEVTDLEAQLALLSHLTLNPTIQSHLLLKLRKHPKLRNTTLPPTATDLLTPSATSSTSDSSLLSKVENRICSSKAVAESVKATVGWLVGEEGAKLISRTKTPSVRSTERSRPEQEAGDDEVLNEDKSFNIGTGTRIAASSDEEESDEEGVLQRQAGWESGSVSDIDQRPHGDNPQSEPESESESESESTIALPLPSSTKRPTPAKPTKSAKVSNVHEPITSSTFLPTLSAGFTLGSDDSDPDLEYDPDGIIGTSKPERKNRRGQRARQAIWEKKYGRGAKHVVKARETELQQGMNDHGHGHGHAQWGTDGGTRGERGGRGGRGRGMDRGWGTRGGGISGRGGFGSTGQTDSQPTSTVTRQPQSYSQPKTSTSLHPSWEAARLRKQKEMAAAPQATKIVFD</sequence>
<feature type="compositionally biased region" description="Polar residues" evidence="2">
    <location>
        <begin position="463"/>
        <end position="489"/>
    </location>
</feature>
<organism evidence="4 5">
    <name type="scientific">Naematelia encephala</name>
    <dbReference type="NCBI Taxonomy" id="71784"/>
    <lineage>
        <taxon>Eukaryota</taxon>
        <taxon>Fungi</taxon>
        <taxon>Dikarya</taxon>
        <taxon>Basidiomycota</taxon>
        <taxon>Agaricomycotina</taxon>
        <taxon>Tremellomycetes</taxon>
        <taxon>Tremellales</taxon>
        <taxon>Naemateliaceae</taxon>
        <taxon>Naematelia</taxon>
    </lineage>
</organism>
<evidence type="ECO:0000313" key="5">
    <source>
        <dbReference type="Proteomes" id="UP000193986"/>
    </source>
</evidence>
<evidence type="ECO:0000259" key="3">
    <source>
        <dbReference type="Pfam" id="PF09073"/>
    </source>
</evidence>
<comment type="caution">
    <text evidence="4">The sequence shown here is derived from an EMBL/GenBank/DDBJ whole genome shotgun (WGS) entry which is preliminary data.</text>
</comment>
<feature type="region of interest" description="Disordered" evidence="2">
    <location>
        <begin position="152"/>
        <end position="176"/>
    </location>
</feature>
<dbReference type="InterPro" id="IPR015158">
    <property type="entry name" value="Bud22_dom"/>
</dbReference>
<accession>A0A1Y2B608</accession>
<protein>
    <submittedName>
        <fullName evidence="4">Bud-site selection protein</fullName>
    </submittedName>
</protein>
<dbReference type="PANTHER" id="PTHR23325">
    <property type="entry name" value="SERUM RESPONSE FACTOR-BINDING"/>
    <property type="match status" value="1"/>
</dbReference>
<dbReference type="OrthoDB" id="3364872at2759"/>
<dbReference type="GO" id="GO:0005634">
    <property type="term" value="C:nucleus"/>
    <property type="evidence" value="ECO:0007669"/>
    <property type="project" value="TreeGrafter"/>
</dbReference>
<dbReference type="PANTHER" id="PTHR23325:SF1">
    <property type="entry name" value="SERUM RESPONSE FACTOR-BINDING PROTEIN 1"/>
    <property type="match status" value="1"/>
</dbReference>
<feature type="compositionally biased region" description="Gly residues" evidence="2">
    <location>
        <begin position="446"/>
        <end position="460"/>
    </location>
</feature>
<dbReference type="GO" id="GO:0030490">
    <property type="term" value="P:maturation of SSU-rRNA"/>
    <property type="evidence" value="ECO:0007669"/>
    <property type="project" value="TreeGrafter"/>
</dbReference>
<dbReference type="EMBL" id="MCFC01000025">
    <property type="protein sequence ID" value="ORY29535.1"/>
    <property type="molecule type" value="Genomic_DNA"/>
</dbReference>
<feature type="region of interest" description="Disordered" evidence="2">
    <location>
        <begin position="1"/>
        <end position="71"/>
    </location>
</feature>
<proteinExistence type="predicted"/>
<dbReference type="GO" id="GO:0030686">
    <property type="term" value="C:90S preribosome"/>
    <property type="evidence" value="ECO:0007669"/>
    <property type="project" value="TreeGrafter"/>
</dbReference>
<keyword evidence="5" id="KW-1185">Reference proteome</keyword>
<evidence type="ECO:0000256" key="2">
    <source>
        <dbReference type="SAM" id="MobiDB-lite"/>
    </source>
</evidence>
<gene>
    <name evidence="4" type="ORF">BCR39DRAFT_532022</name>
</gene>
<name>A0A1Y2B608_9TREE</name>
<dbReference type="InterPro" id="IPR037393">
    <property type="entry name" value="Bud22/SRFB1"/>
</dbReference>
<keyword evidence="1" id="KW-0175">Coiled coil</keyword>
<feature type="domain" description="Bud22" evidence="3">
    <location>
        <begin position="82"/>
        <end position="515"/>
    </location>
</feature>
<evidence type="ECO:0000313" key="4">
    <source>
        <dbReference type="EMBL" id="ORY29535.1"/>
    </source>
</evidence>
<reference evidence="4 5" key="1">
    <citation type="submission" date="2016-07" db="EMBL/GenBank/DDBJ databases">
        <title>Pervasive Adenine N6-methylation of Active Genes in Fungi.</title>
        <authorList>
            <consortium name="DOE Joint Genome Institute"/>
            <person name="Mondo S.J."/>
            <person name="Dannebaum R.O."/>
            <person name="Kuo R.C."/>
            <person name="Labutti K."/>
            <person name="Haridas S."/>
            <person name="Kuo A."/>
            <person name="Salamov A."/>
            <person name="Ahrendt S.R."/>
            <person name="Lipzen A."/>
            <person name="Sullivan W."/>
            <person name="Andreopoulos W.B."/>
            <person name="Clum A."/>
            <person name="Lindquist E."/>
            <person name="Daum C."/>
            <person name="Ramamoorthy G.K."/>
            <person name="Gryganskyi A."/>
            <person name="Culley D."/>
            <person name="Magnuson J.K."/>
            <person name="James T.Y."/>
            <person name="O'Malley M.A."/>
            <person name="Stajich J.E."/>
            <person name="Spatafora J.W."/>
            <person name="Visel A."/>
            <person name="Grigoriev I.V."/>
        </authorList>
    </citation>
    <scope>NUCLEOTIDE SEQUENCE [LARGE SCALE GENOMIC DNA]</scope>
    <source>
        <strain evidence="4 5">68-887.2</strain>
    </source>
</reference>
<feature type="compositionally biased region" description="Acidic residues" evidence="2">
    <location>
        <begin position="352"/>
        <end position="362"/>
    </location>
</feature>
<feature type="region of interest" description="Disordered" evidence="2">
    <location>
        <begin position="212"/>
        <end position="491"/>
    </location>
</feature>
<feature type="compositionally biased region" description="Acidic residues" evidence="2">
    <location>
        <begin position="255"/>
        <end position="264"/>
    </location>
</feature>
<dbReference type="InParanoid" id="A0A1Y2B608"/>
<dbReference type="AlphaFoldDB" id="A0A1Y2B608"/>
<dbReference type="FunCoup" id="A0A1Y2B608">
    <property type="interactions" value="80"/>
</dbReference>
<evidence type="ECO:0000256" key="1">
    <source>
        <dbReference type="ARBA" id="ARBA00023054"/>
    </source>
</evidence>
<dbReference type="STRING" id="71784.A0A1Y2B608"/>
<dbReference type="Proteomes" id="UP000193986">
    <property type="component" value="Unassembled WGS sequence"/>
</dbReference>